<dbReference type="PANTHER" id="PTHR30566">
    <property type="entry name" value="YNAI-RELATED MECHANOSENSITIVE ION CHANNEL"/>
    <property type="match status" value="1"/>
</dbReference>
<dbReference type="STRING" id="1123269.NX02_23055"/>
<dbReference type="InterPro" id="IPR010920">
    <property type="entry name" value="LSM_dom_sf"/>
</dbReference>
<proteinExistence type="predicted"/>
<evidence type="ECO:0000256" key="4">
    <source>
        <dbReference type="ARBA" id="ARBA00023136"/>
    </source>
</evidence>
<dbReference type="AlphaFoldDB" id="W0AIU7"/>
<organism evidence="7 8">
    <name type="scientific">Sphingomonas sanxanigenens DSM 19645 = NX02</name>
    <dbReference type="NCBI Taxonomy" id="1123269"/>
    <lineage>
        <taxon>Bacteria</taxon>
        <taxon>Pseudomonadati</taxon>
        <taxon>Pseudomonadota</taxon>
        <taxon>Alphaproteobacteria</taxon>
        <taxon>Sphingomonadales</taxon>
        <taxon>Sphingomonadaceae</taxon>
        <taxon>Sphingomonas</taxon>
    </lineage>
</organism>
<evidence type="ECO:0000256" key="2">
    <source>
        <dbReference type="ARBA" id="ARBA00022692"/>
    </source>
</evidence>
<dbReference type="EMBL" id="CP006644">
    <property type="protein sequence ID" value="AHE56228.1"/>
    <property type="molecule type" value="Genomic_DNA"/>
</dbReference>
<evidence type="ECO:0000259" key="6">
    <source>
        <dbReference type="Pfam" id="PF00924"/>
    </source>
</evidence>
<dbReference type="Pfam" id="PF00924">
    <property type="entry name" value="MS_channel_2nd"/>
    <property type="match status" value="1"/>
</dbReference>
<keyword evidence="8" id="KW-1185">Reference proteome</keyword>
<feature type="transmembrane region" description="Helical" evidence="5">
    <location>
        <begin position="140"/>
        <end position="161"/>
    </location>
</feature>
<dbReference type="KEGG" id="ssan:NX02_23055"/>
<dbReference type="GO" id="GO:0016020">
    <property type="term" value="C:membrane"/>
    <property type="evidence" value="ECO:0007669"/>
    <property type="project" value="UniProtKB-SubCell"/>
</dbReference>
<evidence type="ECO:0000256" key="5">
    <source>
        <dbReference type="SAM" id="Phobius"/>
    </source>
</evidence>
<sequence>MPPRRKRAPADSPLRPPVIAILSAPSLFLPQCSEQMAASVVGRSLTGNKRVRMSFDWNFEWMHWLAVVLTLGIAVFVAVAVHWLGMALLKRIARRTTSFIDDVLVDRLKQPLRWLLIVIAVGAVQPSLNLDPPIAEAVRRVLGLTAPALLGWLVISMLGALNDITQRRYDISAADNLTARRRRTRAGILYRISIFVVLLITFCLMLMSIPSVRTVGVTIAASAGLAALAVGAAAQPALKNLIAGIQMAFTEPIRIDDVVIMDNEWGRIEDIRLTYVVVRIWDDRRLVVPVSKFLEQSFQNWTRETSALLGTAFLRLDPTADVARIRTKLEEVVKANPLWDGRVIVLHVTELYADHMELRCLVSASDAGRAFDLRCDVREALITWIAREAPEWLVRTRGELRGLPGEGAKGFVTAD</sequence>
<keyword evidence="3 5" id="KW-1133">Transmembrane helix</keyword>
<dbReference type="PATRIC" id="fig|1123269.5.peg.4512"/>
<keyword evidence="2 5" id="KW-0812">Transmembrane</keyword>
<gene>
    <name evidence="7" type="ORF">NX02_23055</name>
</gene>
<evidence type="ECO:0000313" key="7">
    <source>
        <dbReference type="EMBL" id="AHE56228.1"/>
    </source>
</evidence>
<feature type="transmembrane region" description="Helical" evidence="5">
    <location>
        <begin position="215"/>
        <end position="234"/>
    </location>
</feature>
<dbReference type="Gene3D" id="2.30.30.60">
    <property type="match status" value="1"/>
</dbReference>
<dbReference type="InterPro" id="IPR006685">
    <property type="entry name" value="MscS_channel_2nd"/>
</dbReference>
<keyword evidence="4 5" id="KW-0472">Membrane</keyword>
<feature type="domain" description="Mechanosensitive ion channel MscS" evidence="6">
    <location>
        <begin position="238"/>
        <end position="303"/>
    </location>
</feature>
<protein>
    <recommendedName>
        <fullName evidence="6">Mechanosensitive ion channel MscS domain-containing protein</fullName>
    </recommendedName>
</protein>
<dbReference type="GO" id="GO:0008381">
    <property type="term" value="F:mechanosensitive monoatomic ion channel activity"/>
    <property type="evidence" value="ECO:0007669"/>
    <property type="project" value="UniProtKB-ARBA"/>
</dbReference>
<reference evidence="7 8" key="1">
    <citation type="submission" date="2013-07" db="EMBL/GenBank/DDBJ databases">
        <title>Completed genome of Sphingomonas sanxanigenens NX02.</title>
        <authorList>
            <person name="Ma T."/>
            <person name="Huang H."/>
            <person name="Wu M."/>
            <person name="Li X."/>
            <person name="Li G."/>
        </authorList>
    </citation>
    <scope>NUCLEOTIDE SEQUENCE [LARGE SCALE GENOMIC DNA]</scope>
    <source>
        <strain evidence="7 8">NX02</strain>
    </source>
</reference>
<evidence type="ECO:0000256" key="1">
    <source>
        <dbReference type="ARBA" id="ARBA00004370"/>
    </source>
</evidence>
<comment type="subcellular location">
    <subcellularLocation>
        <location evidence="1">Membrane</location>
    </subcellularLocation>
</comment>
<evidence type="ECO:0000313" key="8">
    <source>
        <dbReference type="Proteomes" id="UP000018851"/>
    </source>
</evidence>
<dbReference type="Proteomes" id="UP000018851">
    <property type="component" value="Chromosome"/>
</dbReference>
<dbReference type="Gene3D" id="1.10.287.1260">
    <property type="match status" value="1"/>
</dbReference>
<dbReference type="eggNOG" id="COG0668">
    <property type="taxonomic scope" value="Bacteria"/>
</dbReference>
<accession>W0AIU7</accession>
<dbReference type="PANTHER" id="PTHR30566:SF25">
    <property type="entry name" value="INNER MEMBRANE PROTEIN"/>
    <property type="match status" value="1"/>
</dbReference>
<feature type="transmembrane region" description="Helical" evidence="5">
    <location>
        <begin position="188"/>
        <end position="209"/>
    </location>
</feature>
<dbReference type="HOGENOM" id="CLU_021080_0_0_5"/>
<name>W0AIU7_9SPHN</name>
<evidence type="ECO:0000256" key="3">
    <source>
        <dbReference type="ARBA" id="ARBA00022989"/>
    </source>
</evidence>
<feature type="transmembrane region" description="Helical" evidence="5">
    <location>
        <begin position="61"/>
        <end position="89"/>
    </location>
</feature>
<dbReference type="InterPro" id="IPR023408">
    <property type="entry name" value="MscS_beta-dom_sf"/>
</dbReference>
<feature type="transmembrane region" description="Helical" evidence="5">
    <location>
        <begin position="110"/>
        <end position="128"/>
    </location>
</feature>
<dbReference type="SUPFAM" id="SSF50182">
    <property type="entry name" value="Sm-like ribonucleoproteins"/>
    <property type="match status" value="1"/>
</dbReference>